<dbReference type="Proteomes" id="UP000228496">
    <property type="component" value="Unassembled WGS sequence"/>
</dbReference>
<comment type="caution">
    <text evidence="1">The sequence shown here is derived from an EMBL/GenBank/DDBJ whole genome shotgun (WGS) entry which is preliminary data.</text>
</comment>
<protein>
    <submittedName>
        <fullName evidence="1">Uncharacterized protein</fullName>
    </submittedName>
</protein>
<reference evidence="1 2" key="1">
    <citation type="submission" date="2017-09" db="EMBL/GenBank/DDBJ databases">
        <title>Depth-based differentiation of microbial function through sediment-hosted aquifers and enrichment of novel symbionts in the deep terrestrial subsurface.</title>
        <authorList>
            <person name="Probst A.J."/>
            <person name="Ladd B."/>
            <person name="Jarett J.K."/>
            <person name="Geller-Mcgrath D.E."/>
            <person name="Sieber C.M."/>
            <person name="Emerson J.B."/>
            <person name="Anantharaman K."/>
            <person name="Thomas B.C."/>
            <person name="Malmstrom R."/>
            <person name="Stieglmeier M."/>
            <person name="Klingl A."/>
            <person name="Woyke T."/>
            <person name="Ryan C.M."/>
            <person name="Banfield J.F."/>
        </authorList>
    </citation>
    <scope>NUCLEOTIDE SEQUENCE [LARGE SCALE GENOMIC DNA]</scope>
    <source>
        <strain evidence="1">CG10_big_fil_rev_8_21_14_0_10_36_16</strain>
    </source>
</reference>
<evidence type="ECO:0000313" key="1">
    <source>
        <dbReference type="EMBL" id="PJE51126.1"/>
    </source>
</evidence>
<dbReference type="EMBL" id="PCXQ01000004">
    <property type="protein sequence ID" value="PJE51126.1"/>
    <property type="molecule type" value="Genomic_DNA"/>
</dbReference>
<sequence length="118" mass="13524">MAVPENRKHIATNLPFSRLNLFLDALEADRVKHVPGSKSAFAEALSCEFDFEDARYEVNQFDERVNGVYLKSGNPTFIRVLINELETELFVVVKERSYDEAKEINEKIESLMNILKAS</sequence>
<accession>A0A2J0Q7R4</accession>
<dbReference type="AlphaFoldDB" id="A0A2J0Q7R4"/>
<evidence type="ECO:0000313" key="2">
    <source>
        <dbReference type="Proteomes" id="UP000228496"/>
    </source>
</evidence>
<gene>
    <name evidence="1" type="ORF">COV29_02530</name>
</gene>
<organism evidence="1 2">
    <name type="scientific">Candidatus Yanofskybacteria bacterium CG10_big_fil_rev_8_21_14_0_10_36_16</name>
    <dbReference type="NCBI Taxonomy" id="1975096"/>
    <lineage>
        <taxon>Bacteria</taxon>
        <taxon>Candidatus Yanofskyibacteriota</taxon>
    </lineage>
</organism>
<proteinExistence type="predicted"/>
<name>A0A2J0Q7R4_9BACT</name>